<keyword evidence="2" id="KW-1185">Reference proteome</keyword>
<dbReference type="RefSeq" id="WP_194150897.1">
    <property type="nucleotide sequence ID" value="NZ_BJCL01000002.1"/>
</dbReference>
<proteinExistence type="predicted"/>
<sequence>MAEAASSAAVHARFRLIPDVHLSLQVHGSILLPPRFNAGCVDGNDSVVAGHVDRQGTLFNLEPHKCSDPSWCDQPALPGNMVTCVHHAIDAIGRDPPCSAFGWNDGAAAARLPG</sequence>
<dbReference type="AlphaFoldDB" id="A0A480AK71"/>
<name>A0A480AK71_9BURK</name>
<comment type="caution">
    <text evidence="1">The sequence shown here is derived from an EMBL/GenBank/DDBJ whole genome shotgun (WGS) entry which is preliminary data.</text>
</comment>
<reference evidence="2" key="1">
    <citation type="submission" date="2019-03" db="EMBL/GenBank/DDBJ databases">
        <title>Aquabacterium pictum sp.nov., the first bacteriochlorophyll a-containing freshwater bacterium in the genus Aquabacterium of the class Betaproteobacteria.</title>
        <authorList>
            <person name="Hirose S."/>
            <person name="Tank M."/>
            <person name="Hara E."/>
            <person name="Tamaki H."/>
            <person name="Takaichi S."/>
            <person name="Haruta S."/>
            <person name="Hanada S."/>
        </authorList>
    </citation>
    <scope>NUCLEOTIDE SEQUENCE [LARGE SCALE GENOMIC DNA]</scope>
    <source>
        <strain evidence="2">W35</strain>
    </source>
</reference>
<accession>A0A480AK71</accession>
<organism evidence="1 2">
    <name type="scientific">Pseudaquabacterium pictum</name>
    <dbReference type="NCBI Taxonomy" id="2315236"/>
    <lineage>
        <taxon>Bacteria</taxon>
        <taxon>Pseudomonadati</taxon>
        <taxon>Pseudomonadota</taxon>
        <taxon>Betaproteobacteria</taxon>
        <taxon>Burkholderiales</taxon>
        <taxon>Sphaerotilaceae</taxon>
        <taxon>Pseudaquabacterium</taxon>
    </lineage>
</organism>
<dbReference type="Proteomes" id="UP000301751">
    <property type="component" value="Unassembled WGS sequence"/>
</dbReference>
<protein>
    <submittedName>
        <fullName evidence="1">Uncharacterized protein</fullName>
    </submittedName>
</protein>
<evidence type="ECO:0000313" key="1">
    <source>
        <dbReference type="EMBL" id="GCL62129.1"/>
    </source>
</evidence>
<dbReference type="EMBL" id="BJCL01000002">
    <property type="protein sequence ID" value="GCL62129.1"/>
    <property type="molecule type" value="Genomic_DNA"/>
</dbReference>
<evidence type="ECO:0000313" key="2">
    <source>
        <dbReference type="Proteomes" id="UP000301751"/>
    </source>
</evidence>
<gene>
    <name evidence="1" type="ORF">AQPW35_12100</name>
</gene>